<dbReference type="EMBL" id="JAAWUZ010000048">
    <property type="protein sequence ID" value="NSG30895.1"/>
    <property type="molecule type" value="Genomic_DNA"/>
</dbReference>
<dbReference type="Proteomes" id="UP000821846">
    <property type="component" value="Unassembled WGS sequence"/>
</dbReference>
<evidence type="ECO:0000313" key="1">
    <source>
        <dbReference type="EMBL" id="NSG30895.1"/>
    </source>
</evidence>
<accession>A0ABX2GZ53</accession>
<name>A0ABX2GZ53_9FIRM</name>
<proteinExistence type="predicted"/>
<evidence type="ECO:0000313" key="2">
    <source>
        <dbReference type="Proteomes" id="UP000821846"/>
    </source>
</evidence>
<protein>
    <submittedName>
        <fullName evidence="1">Uncharacterized protein</fullName>
    </submittedName>
</protein>
<dbReference type="RefSeq" id="WP_022117977.1">
    <property type="nucleotide sequence ID" value="NZ_JAAWUU010000047.1"/>
</dbReference>
<organism evidence="1 2">
    <name type="scientific">Faecalicatena fissicatena</name>
    <dbReference type="NCBI Taxonomy" id="290055"/>
    <lineage>
        <taxon>Bacteria</taxon>
        <taxon>Bacillati</taxon>
        <taxon>Bacillota</taxon>
        <taxon>Clostridia</taxon>
        <taxon>Lachnospirales</taxon>
        <taxon>Lachnospiraceae</taxon>
        <taxon>Faecalicatena</taxon>
    </lineage>
</organism>
<sequence>MSEINIMDFDPSSSIKSYNFTNTAIRRFYDTIDSEQFKDEKKEKIFEYLTGEMEIVPFNDQLKRYLYEKNEMQEAFRSVTNEQYVALILDGFEKNDCLASVGAKTKQEMKRKANRWIAAESVKRESIFQMGFGLDMDDQTISKFLTLVLKEGDFDFYDPKEIVYWHCRRTGKSYAAAEKLLEEYAAEPSDTSVRKDHMWEAMQNTPKLYVSTEDGLKKYLHYIKNLNIADKRENRARQVFERLYERAKETIAKHMNRYPDEKEVEPRRFTAGDISAGKIESVLYTEVPVTKNGNMKSFACLKKQFSGKRLSRERISKVLAGKPVERFDLITLIFLIYALDDEKLESGAGPRFSAFVEETNELLMEADMMELYPVNPYEAFILMCVVSEDLIDTFALVWKKSYEE</sequence>
<reference evidence="1 2" key="1">
    <citation type="journal article" date="2020" name="Cell Host Microbe">
        <title>Functional and Genomic Variation between Human-Derived Isolates of Lachnospiraceae Reveals Inter- and Intra-Species Diversity.</title>
        <authorList>
            <person name="Sorbara M.T."/>
            <person name="Littmann E.R."/>
            <person name="Fontana E."/>
            <person name="Moody T.U."/>
            <person name="Kohout C.E."/>
            <person name="Gjonbalaj M."/>
            <person name="Eaton V."/>
            <person name="Seok R."/>
            <person name="Leiner I.M."/>
            <person name="Pamer E.G."/>
        </authorList>
    </citation>
    <scope>NUCLEOTIDE SEQUENCE [LARGE SCALE GENOMIC DNA]</scope>
    <source>
        <strain evidence="1 2">MSK.14.16</strain>
    </source>
</reference>
<keyword evidence="2" id="KW-1185">Reference proteome</keyword>
<comment type="caution">
    <text evidence="1">The sequence shown here is derived from an EMBL/GenBank/DDBJ whole genome shotgun (WGS) entry which is preliminary data.</text>
</comment>
<gene>
    <name evidence="1" type="ORF">HFM93_11580</name>
</gene>